<feature type="non-terminal residue" evidence="2">
    <location>
        <position position="1"/>
    </location>
</feature>
<accession>A0A820LGR2</accession>
<feature type="region of interest" description="Disordered" evidence="1">
    <location>
        <begin position="1"/>
        <end position="29"/>
    </location>
</feature>
<dbReference type="Proteomes" id="UP000663836">
    <property type="component" value="Unassembled WGS sequence"/>
</dbReference>
<proteinExistence type="predicted"/>
<evidence type="ECO:0000256" key="1">
    <source>
        <dbReference type="SAM" id="MobiDB-lite"/>
    </source>
</evidence>
<sequence>MARGTPTLNKLNTLSTQSKKKISNDDIEDDENDIDMNVILNPALSSTR</sequence>
<organism evidence="2 3">
    <name type="scientific">Rotaria sordida</name>
    <dbReference type="NCBI Taxonomy" id="392033"/>
    <lineage>
        <taxon>Eukaryota</taxon>
        <taxon>Metazoa</taxon>
        <taxon>Spiralia</taxon>
        <taxon>Gnathifera</taxon>
        <taxon>Rotifera</taxon>
        <taxon>Eurotatoria</taxon>
        <taxon>Bdelloidea</taxon>
        <taxon>Philodinida</taxon>
        <taxon>Philodinidae</taxon>
        <taxon>Rotaria</taxon>
    </lineage>
</organism>
<comment type="caution">
    <text evidence="2">The sequence shown here is derived from an EMBL/GenBank/DDBJ whole genome shotgun (WGS) entry which is preliminary data.</text>
</comment>
<gene>
    <name evidence="2" type="ORF">JBS370_LOCUS42041</name>
</gene>
<dbReference type="EMBL" id="CAJOBD010052134">
    <property type="protein sequence ID" value="CAF4354776.1"/>
    <property type="molecule type" value="Genomic_DNA"/>
</dbReference>
<dbReference type="AlphaFoldDB" id="A0A820LGR2"/>
<evidence type="ECO:0000313" key="3">
    <source>
        <dbReference type="Proteomes" id="UP000663836"/>
    </source>
</evidence>
<evidence type="ECO:0000313" key="2">
    <source>
        <dbReference type="EMBL" id="CAF4354776.1"/>
    </source>
</evidence>
<name>A0A820LGR2_9BILA</name>
<feature type="compositionally biased region" description="Polar residues" evidence="1">
    <location>
        <begin position="1"/>
        <end position="17"/>
    </location>
</feature>
<protein>
    <submittedName>
        <fullName evidence="2">Uncharacterized protein</fullName>
    </submittedName>
</protein>
<reference evidence="2" key="1">
    <citation type="submission" date="2021-02" db="EMBL/GenBank/DDBJ databases">
        <authorList>
            <person name="Nowell W R."/>
        </authorList>
    </citation>
    <scope>NUCLEOTIDE SEQUENCE</scope>
</reference>